<keyword evidence="7 15" id="KW-0963">Cytoplasm</keyword>
<evidence type="ECO:0000256" key="17">
    <source>
        <dbReference type="RuleBase" id="RU003464"/>
    </source>
</evidence>
<dbReference type="NCBIfam" id="TIGR00088">
    <property type="entry name" value="trmD"/>
    <property type="match status" value="1"/>
</dbReference>
<evidence type="ECO:0000256" key="13">
    <source>
        <dbReference type="ARBA" id="ARBA00033392"/>
    </source>
</evidence>
<dbReference type="InterPro" id="IPR029028">
    <property type="entry name" value="Alpha/beta_knot_MTases"/>
</dbReference>
<evidence type="ECO:0000256" key="3">
    <source>
        <dbReference type="ARBA" id="ARBA00007630"/>
    </source>
</evidence>
<evidence type="ECO:0000313" key="20">
    <source>
        <dbReference type="Proteomes" id="UP000231276"/>
    </source>
</evidence>
<evidence type="ECO:0000256" key="8">
    <source>
        <dbReference type="ARBA" id="ARBA00022603"/>
    </source>
</evidence>
<feature type="binding site" evidence="15 16">
    <location>
        <position position="115"/>
    </location>
    <ligand>
        <name>S-adenosyl-L-methionine</name>
        <dbReference type="ChEBI" id="CHEBI:59789"/>
    </ligand>
</feature>
<comment type="caution">
    <text evidence="19">The sequence shown here is derived from an EMBL/GenBank/DDBJ whole genome shotgun (WGS) entry which is preliminary data.</text>
</comment>
<keyword evidence="8 15" id="KW-0489">Methyltransferase</keyword>
<keyword evidence="10 15" id="KW-0949">S-adenosyl-L-methionine</keyword>
<evidence type="ECO:0000256" key="11">
    <source>
        <dbReference type="ARBA" id="ARBA00022694"/>
    </source>
</evidence>
<evidence type="ECO:0000256" key="16">
    <source>
        <dbReference type="PIRSR" id="PIRSR000386-1"/>
    </source>
</evidence>
<proteinExistence type="inferred from homology"/>
<dbReference type="InterPro" id="IPR016009">
    <property type="entry name" value="tRNA_MeTrfase_TRMD/TRM10"/>
</dbReference>
<keyword evidence="9 15" id="KW-0808">Transferase</keyword>
<evidence type="ECO:0000259" key="18">
    <source>
        <dbReference type="Pfam" id="PF01746"/>
    </source>
</evidence>
<evidence type="ECO:0000256" key="7">
    <source>
        <dbReference type="ARBA" id="ARBA00022490"/>
    </source>
</evidence>
<dbReference type="EC" id="2.1.1.228" evidence="5 15"/>
<dbReference type="SUPFAM" id="SSF75217">
    <property type="entry name" value="alpha/beta knot"/>
    <property type="match status" value="1"/>
</dbReference>
<evidence type="ECO:0000313" key="19">
    <source>
        <dbReference type="EMBL" id="PIP86313.1"/>
    </source>
</evidence>
<dbReference type="Gene3D" id="3.40.1280.10">
    <property type="match status" value="1"/>
</dbReference>
<sequence>MVTFHIITIFPKMFASYLNEGVLGRAVNKKKKIKINFYNPRDFVKNKHKKVDDSPYGGGPGMVMMAEPILKAWQKAKGKKKKVKTIILSPRGKLFTNLYGRRILDEYRHIILISGRYEGLDARIKKVTKGEEISIGQYVLSGGELPALVLIDAISRQVKGVLGDFSSVEENRISSGELYTRPREIKYKNKKYKVPEVLISGYHRKIDEWREKRQ</sequence>
<dbReference type="PIRSF" id="PIRSF000386">
    <property type="entry name" value="tRNA_mtase"/>
    <property type="match status" value="1"/>
</dbReference>
<comment type="subcellular location">
    <subcellularLocation>
        <location evidence="2 15 17">Cytoplasm</location>
    </subcellularLocation>
</comment>
<dbReference type="PANTHER" id="PTHR46417">
    <property type="entry name" value="TRNA (GUANINE-N(1)-)-METHYLTRANSFERASE"/>
    <property type="match status" value="1"/>
</dbReference>
<gene>
    <name evidence="15" type="primary">trmD</name>
    <name evidence="19" type="ORF">COW82_02740</name>
</gene>
<dbReference type="InterPro" id="IPR002649">
    <property type="entry name" value="tRNA_m1G_MeTrfase_TrmD"/>
</dbReference>
<dbReference type="HAMAP" id="MF_00605">
    <property type="entry name" value="TrmD"/>
    <property type="match status" value="1"/>
</dbReference>
<comment type="subunit">
    <text evidence="4 15 17">Homodimer.</text>
</comment>
<keyword evidence="11 15" id="KW-0819">tRNA processing</keyword>
<dbReference type="InterPro" id="IPR023148">
    <property type="entry name" value="tRNA_m1G_MeTrfase_C_sf"/>
</dbReference>
<dbReference type="GO" id="GO:0002939">
    <property type="term" value="P:tRNA N1-guanine methylation"/>
    <property type="evidence" value="ECO:0007669"/>
    <property type="project" value="TreeGrafter"/>
</dbReference>
<dbReference type="Pfam" id="PF01746">
    <property type="entry name" value="tRNA_m1G_MT"/>
    <property type="match status" value="1"/>
</dbReference>
<evidence type="ECO:0000256" key="9">
    <source>
        <dbReference type="ARBA" id="ARBA00022679"/>
    </source>
</evidence>
<evidence type="ECO:0000256" key="10">
    <source>
        <dbReference type="ARBA" id="ARBA00022691"/>
    </source>
</evidence>
<dbReference type="InterPro" id="IPR029026">
    <property type="entry name" value="tRNA_m1G_MTases_N"/>
</dbReference>
<dbReference type="Proteomes" id="UP000231276">
    <property type="component" value="Unassembled WGS sequence"/>
</dbReference>
<reference evidence="19 20" key="1">
    <citation type="submission" date="2017-09" db="EMBL/GenBank/DDBJ databases">
        <title>Depth-based differentiation of microbial function through sediment-hosted aquifers and enrichment of novel symbionts in the deep terrestrial subsurface.</title>
        <authorList>
            <person name="Probst A.J."/>
            <person name="Ladd B."/>
            <person name="Jarett J.K."/>
            <person name="Geller-Mcgrath D.E."/>
            <person name="Sieber C.M."/>
            <person name="Emerson J.B."/>
            <person name="Anantharaman K."/>
            <person name="Thomas B.C."/>
            <person name="Malmstrom R."/>
            <person name="Stieglmeier M."/>
            <person name="Klingl A."/>
            <person name="Woyke T."/>
            <person name="Ryan C.M."/>
            <person name="Banfield J.F."/>
        </authorList>
    </citation>
    <scope>NUCLEOTIDE SEQUENCE [LARGE SCALE GENOMIC DNA]</scope>
    <source>
        <strain evidence="19">CG22_combo_CG10-13_8_21_14_all_43_18</strain>
    </source>
</reference>
<evidence type="ECO:0000256" key="1">
    <source>
        <dbReference type="ARBA" id="ARBA00002634"/>
    </source>
</evidence>
<comment type="function">
    <text evidence="1 15 17">Specifically methylates guanosine-37 in various tRNAs.</text>
</comment>
<feature type="domain" description="tRNA methyltransferase TRMD/TRM10-type" evidence="18">
    <location>
        <begin position="3"/>
        <end position="213"/>
    </location>
</feature>
<dbReference type="Gene3D" id="1.10.1270.20">
    <property type="entry name" value="tRNA(m1g37)methyltransferase, domain 2"/>
    <property type="match status" value="1"/>
</dbReference>
<evidence type="ECO:0000256" key="15">
    <source>
        <dbReference type="HAMAP-Rule" id="MF_00605"/>
    </source>
</evidence>
<evidence type="ECO:0000256" key="4">
    <source>
        <dbReference type="ARBA" id="ARBA00011738"/>
    </source>
</evidence>
<evidence type="ECO:0000256" key="6">
    <source>
        <dbReference type="ARBA" id="ARBA00014679"/>
    </source>
</evidence>
<protein>
    <recommendedName>
        <fullName evidence="6 15">tRNA (guanine-N(1)-)-methyltransferase</fullName>
        <ecNumber evidence="5 15">2.1.1.228</ecNumber>
    </recommendedName>
    <alternativeName>
        <fullName evidence="12 15">M1G-methyltransferase</fullName>
    </alternativeName>
    <alternativeName>
        <fullName evidence="13 15">tRNA [GM37] methyltransferase</fullName>
    </alternativeName>
</protein>
<dbReference type="GO" id="GO:0005829">
    <property type="term" value="C:cytosol"/>
    <property type="evidence" value="ECO:0007669"/>
    <property type="project" value="TreeGrafter"/>
</dbReference>
<evidence type="ECO:0000256" key="14">
    <source>
        <dbReference type="ARBA" id="ARBA00047783"/>
    </source>
</evidence>
<organism evidence="19 20">
    <name type="scientific">Candidatus Campbellbacteria bacterium CG22_combo_CG10-13_8_21_14_all_43_18</name>
    <dbReference type="NCBI Taxonomy" id="1974530"/>
    <lineage>
        <taxon>Bacteria</taxon>
        <taxon>Candidatus Campbelliibacteriota</taxon>
    </lineage>
</organism>
<evidence type="ECO:0000256" key="5">
    <source>
        <dbReference type="ARBA" id="ARBA00012807"/>
    </source>
</evidence>
<name>A0A2H0DVV8_9BACT</name>
<dbReference type="PANTHER" id="PTHR46417:SF1">
    <property type="entry name" value="TRNA (GUANINE-N(1)-)-METHYLTRANSFERASE"/>
    <property type="match status" value="1"/>
</dbReference>
<evidence type="ECO:0000256" key="2">
    <source>
        <dbReference type="ARBA" id="ARBA00004496"/>
    </source>
</evidence>
<comment type="caution">
    <text evidence="15">Lacks conserved residue(s) required for the propagation of feature annotation.</text>
</comment>
<comment type="similarity">
    <text evidence="3 15 17">Belongs to the RNA methyltransferase TrmD family.</text>
</comment>
<accession>A0A2H0DVV8</accession>
<dbReference type="NCBIfam" id="NF000648">
    <property type="entry name" value="PRK00026.1"/>
    <property type="match status" value="1"/>
</dbReference>
<comment type="catalytic activity">
    <reaction evidence="14 15 17">
        <text>guanosine(37) in tRNA + S-adenosyl-L-methionine = N(1)-methylguanosine(37) in tRNA + S-adenosyl-L-homocysteine + H(+)</text>
        <dbReference type="Rhea" id="RHEA:36899"/>
        <dbReference type="Rhea" id="RHEA-COMP:10145"/>
        <dbReference type="Rhea" id="RHEA-COMP:10147"/>
        <dbReference type="ChEBI" id="CHEBI:15378"/>
        <dbReference type="ChEBI" id="CHEBI:57856"/>
        <dbReference type="ChEBI" id="CHEBI:59789"/>
        <dbReference type="ChEBI" id="CHEBI:73542"/>
        <dbReference type="ChEBI" id="CHEBI:74269"/>
        <dbReference type="EC" id="2.1.1.228"/>
    </reaction>
</comment>
<evidence type="ECO:0000256" key="12">
    <source>
        <dbReference type="ARBA" id="ARBA00029736"/>
    </source>
</evidence>
<dbReference type="GO" id="GO:0052906">
    <property type="term" value="F:tRNA (guanine(37)-N1)-methyltransferase activity"/>
    <property type="evidence" value="ECO:0007669"/>
    <property type="project" value="UniProtKB-UniRule"/>
</dbReference>
<dbReference type="AlphaFoldDB" id="A0A2H0DVV8"/>
<dbReference type="EMBL" id="PCTS01000037">
    <property type="protein sequence ID" value="PIP86313.1"/>
    <property type="molecule type" value="Genomic_DNA"/>
</dbReference>